<feature type="domain" description="Major facilitator superfamily (MFS) profile" evidence="7">
    <location>
        <begin position="74"/>
        <end position="488"/>
    </location>
</feature>
<feature type="transmembrane region" description="Helical" evidence="6">
    <location>
        <begin position="461"/>
        <end position="483"/>
    </location>
</feature>
<dbReference type="PANTHER" id="PTHR43791">
    <property type="entry name" value="PERMEASE-RELATED"/>
    <property type="match status" value="1"/>
</dbReference>
<evidence type="ECO:0000256" key="2">
    <source>
        <dbReference type="ARBA" id="ARBA00022448"/>
    </source>
</evidence>
<dbReference type="EMBL" id="QGMK01000162">
    <property type="protein sequence ID" value="TVY83702.1"/>
    <property type="molecule type" value="Genomic_DNA"/>
</dbReference>
<dbReference type="InterPro" id="IPR036259">
    <property type="entry name" value="MFS_trans_sf"/>
</dbReference>
<reference evidence="8 9" key="1">
    <citation type="submission" date="2018-05" db="EMBL/GenBank/DDBJ databases">
        <title>Genome sequencing and assembly of the regulated plant pathogen Lachnellula willkommii and related sister species for the development of diagnostic species identification markers.</title>
        <authorList>
            <person name="Giroux E."/>
            <person name="Bilodeau G."/>
        </authorList>
    </citation>
    <scope>NUCLEOTIDE SEQUENCE [LARGE SCALE GENOMIC DNA]</scope>
    <source>
        <strain evidence="8 9">CBS 268.59</strain>
    </source>
</reference>
<dbReference type="PROSITE" id="PS50850">
    <property type="entry name" value="MFS"/>
    <property type="match status" value="1"/>
</dbReference>
<dbReference type="GO" id="GO:0016020">
    <property type="term" value="C:membrane"/>
    <property type="evidence" value="ECO:0007669"/>
    <property type="project" value="UniProtKB-SubCell"/>
</dbReference>
<dbReference type="InterPro" id="IPR020846">
    <property type="entry name" value="MFS_dom"/>
</dbReference>
<keyword evidence="9" id="KW-1185">Reference proteome</keyword>
<evidence type="ECO:0000256" key="4">
    <source>
        <dbReference type="ARBA" id="ARBA00022989"/>
    </source>
</evidence>
<dbReference type="OrthoDB" id="6730379at2759"/>
<sequence>MADIEKSCSPDAGNGEKPVALIPGADEALKFLRREEGNGTIIEIDEKQLVRKIDWMVMPVSSSNLLVLSTANNKFKLMFACYILQYLDKTLINYANVMGLKEDTGTTASQFSYLALAFYVSYCVCEIPQGYLMQRFPTAKYLGLQVILWGICVTLNCACKNFASLVALRVLLGCFESAVAPSLILVTGMWYKKNEQPIRIGIWYLGTGTGTIVGALFSYGFQHYTGKIFSSWQIMFLVCGVVTITAGICVILFLPDNPMTSRLSHDEKIFAIERLRENKTGVENKTFKISQAIECITSPYTWLIVLFTASSNVSNGAISSYQATIIKGLGYSSKATALLSIPSGGVSIVSILSATFVAGRTNTRGLNAAALTIPSIIGGALMAFLPKNAGKGKLVGNYMTNTGGAALPLMYSLAAANYAGHTKKVTINAILLMSFCVGNIIGPLTFQPDGKNPPEYIPAKIAIMATGLVAVVVILLLVSLLWLENRKRDREEAAMGGYEHVQDSEFMDKTDKENQEFRYSY</sequence>
<gene>
    <name evidence="8" type="primary">THI73</name>
    <name evidence="8" type="ORF">LSUE1_G001132</name>
</gene>
<evidence type="ECO:0000256" key="6">
    <source>
        <dbReference type="SAM" id="Phobius"/>
    </source>
</evidence>
<feature type="transmembrane region" description="Helical" evidence="6">
    <location>
        <begin position="398"/>
        <end position="418"/>
    </location>
</feature>
<feature type="transmembrane region" description="Helical" evidence="6">
    <location>
        <begin position="337"/>
        <end position="359"/>
    </location>
</feature>
<organism evidence="8 9">
    <name type="scientific">Lachnellula suecica</name>
    <dbReference type="NCBI Taxonomy" id="602035"/>
    <lineage>
        <taxon>Eukaryota</taxon>
        <taxon>Fungi</taxon>
        <taxon>Dikarya</taxon>
        <taxon>Ascomycota</taxon>
        <taxon>Pezizomycotina</taxon>
        <taxon>Leotiomycetes</taxon>
        <taxon>Helotiales</taxon>
        <taxon>Lachnaceae</taxon>
        <taxon>Lachnellula</taxon>
    </lineage>
</organism>
<feature type="transmembrane region" description="Helical" evidence="6">
    <location>
        <begin position="425"/>
        <end position="446"/>
    </location>
</feature>
<name>A0A8T9CEU9_9HELO</name>
<dbReference type="SUPFAM" id="SSF103473">
    <property type="entry name" value="MFS general substrate transporter"/>
    <property type="match status" value="1"/>
</dbReference>
<feature type="transmembrane region" description="Helical" evidence="6">
    <location>
        <begin position="170"/>
        <end position="190"/>
    </location>
</feature>
<dbReference type="Pfam" id="PF07690">
    <property type="entry name" value="MFS_1"/>
    <property type="match status" value="1"/>
</dbReference>
<comment type="caution">
    <text evidence="8">The sequence shown here is derived from an EMBL/GenBank/DDBJ whole genome shotgun (WGS) entry which is preliminary data.</text>
</comment>
<evidence type="ECO:0000256" key="5">
    <source>
        <dbReference type="ARBA" id="ARBA00023136"/>
    </source>
</evidence>
<protein>
    <submittedName>
        <fullName evidence="8">Thiamine pathway transporter THI73</fullName>
    </submittedName>
</protein>
<evidence type="ECO:0000313" key="9">
    <source>
        <dbReference type="Proteomes" id="UP000469558"/>
    </source>
</evidence>
<feature type="transmembrane region" description="Helical" evidence="6">
    <location>
        <begin position="202"/>
        <end position="222"/>
    </location>
</feature>
<feature type="transmembrane region" description="Helical" evidence="6">
    <location>
        <begin position="111"/>
        <end position="132"/>
    </location>
</feature>
<feature type="transmembrane region" description="Helical" evidence="6">
    <location>
        <begin position="366"/>
        <end position="386"/>
    </location>
</feature>
<evidence type="ECO:0000256" key="3">
    <source>
        <dbReference type="ARBA" id="ARBA00022692"/>
    </source>
</evidence>
<dbReference type="AlphaFoldDB" id="A0A8T9CEU9"/>
<feature type="transmembrane region" description="Helical" evidence="6">
    <location>
        <begin position="234"/>
        <end position="254"/>
    </location>
</feature>
<dbReference type="Gene3D" id="1.20.1250.20">
    <property type="entry name" value="MFS general substrate transporter like domains"/>
    <property type="match status" value="2"/>
</dbReference>
<keyword evidence="2" id="KW-0813">Transport</keyword>
<dbReference type="InterPro" id="IPR011701">
    <property type="entry name" value="MFS"/>
</dbReference>
<accession>A0A8T9CEU9</accession>
<evidence type="ECO:0000259" key="7">
    <source>
        <dbReference type="PROSITE" id="PS50850"/>
    </source>
</evidence>
<evidence type="ECO:0000256" key="1">
    <source>
        <dbReference type="ARBA" id="ARBA00004141"/>
    </source>
</evidence>
<keyword evidence="5 6" id="KW-0472">Membrane</keyword>
<keyword evidence="4 6" id="KW-1133">Transmembrane helix</keyword>
<keyword evidence="3 6" id="KW-0812">Transmembrane</keyword>
<proteinExistence type="predicted"/>
<dbReference type="Proteomes" id="UP000469558">
    <property type="component" value="Unassembled WGS sequence"/>
</dbReference>
<dbReference type="PANTHER" id="PTHR43791:SF40">
    <property type="entry name" value="THIAMINE PATHWAY TRANSPORTER THI73"/>
    <property type="match status" value="1"/>
</dbReference>
<evidence type="ECO:0000313" key="8">
    <source>
        <dbReference type="EMBL" id="TVY83702.1"/>
    </source>
</evidence>
<dbReference type="GO" id="GO:0022857">
    <property type="term" value="F:transmembrane transporter activity"/>
    <property type="evidence" value="ECO:0007669"/>
    <property type="project" value="InterPro"/>
</dbReference>
<comment type="subcellular location">
    <subcellularLocation>
        <location evidence="1">Membrane</location>
        <topology evidence="1">Multi-pass membrane protein</topology>
    </subcellularLocation>
</comment>